<comment type="caution">
    <text evidence="2">The sequence shown here is derived from an EMBL/GenBank/DDBJ whole genome shotgun (WGS) entry which is preliminary data.</text>
</comment>
<keyword evidence="1" id="KW-1133">Transmembrane helix</keyword>
<keyword evidence="1" id="KW-0472">Membrane</keyword>
<keyword evidence="3" id="KW-1185">Reference proteome</keyword>
<feature type="transmembrane region" description="Helical" evidence="1">
    <location>
        <begin position="56"/>
        <end position="77"/>
    </location>
</feature>
<gene>
    <name evidence="2" type="ORF">GIY09_10380</name>
</gene>
<evidence type="ECO:0008006" key="4">
    <source>
        <dbReference type="Google" id="ProtNLM"/>
    </source>
</evidence>
<evidence type="ECO:0000256" key="1">
    <source>
        <dbReference type="SAM" id="Phobius"/>
    </source>
</evidence>
<protein>
    <recommendedName>
        <fullName evidence="4">Zinc-ribbon domain-containing protein</fullName>
    </recommendedName>
</protein>
<evidence type="ECO:0000313" key="3">
    <source>
        <dbReference type="Proteomes" id="UP000430975"/>
    </source>
</evidence>
<dbReference type="Proteomes" id="UP000430975">
    <property type="component" value="Unassembled WGS sequence"/>
</dbReference>
<organism evidence="2 3">
    <name type="scientific">Fundicoccus ignavus</name>
    <dbReference type="NCBI Taxonomy" id="2664442"/>
    <lineage>
        <taxon>Bacteria</taxon>
        <taxon>Bacillati</taxon>
        <taxon>Bacillota</taxon>
        <taxon>Bacilli</taxon>
        <taxon>Lactobacillales</taxon>
        <taxon>Aerococcaceae</taxon>
        <taxon>Fundicoccus</taxon>
    </lineage>
</organism>
<feature type="transmembrane region" description="Helical" evidence="1">
    <location>
        <begin position="83"/>
        <end position="103"/>
    </location>
</feature>
<proteinExistence type="predicted"/>
<keyword evidence="1" id="KW-0812">Transmembrane</keyword>
<accession>A0A6I2GK85</accession>
<dbReference type="EMBL" id="WJQS01000010">
    <property type="protein sequence ID" value="MRI86252.1"/>
    <property type="molecule type" value="Genomic_DNA"/>
</dbReference>
<name>A0A6I2GK85_9LACT</name>
<sequence>MNYCPHCGAKIEHDGKFCQTCGEPLEVTASETKNSFSDSFSQLKGLIPSRTNFNRVIGFMHANFFLIHAVYLLVFIVTLLSPMVGLIAFVISVIGIYLTGALHSGKEIDLNKRVKEVVTAVGENREVATKKDVVQSVPTPEVSEEEVTVVPPVSDTFDELDVAASVLPADEVEALADLDQAYDSELEGELVDETPETFDEVVEEALVEAAEAQSDEAQSDEAIEEIPAGTFEEDEHKTILAPTGEAEVVLDSEHLDSSEDA</sequence>
<dbReference type="RefSeq" id="WP_153863950.1">
    <property type="nucleotide sequence ID" value="NZ_WJQS01000010.1"/>
</dbReference>
<dbReference type="AlphaFoldDB" id="A0A6I2GK85"/>
<reference evidence="2 3" key="1">
    <citation type="submission" date="2019-11" db="EMBL/GenBank/DDBJ databases">
        <title>Characterisation of Fundicoccus ignavus gen. nov. sp. nov., a novel genus of the family Aerococcaceae isolated from bulk tank milk.</title>
        <authorList>
            <person name="Siebert A."/>
            <person name="Huptas C."/>
            <person name="Wenning M."/>
            <person name="Scherer S."/>
            <person name="Doll E.V."/>
        </authorList>
    </citation>
    <scope>NUCLEOTIDE SEQUENCE [LARGE SCALE GENOMIC DNA]</scope>
    <source>
        <strain evidence="2 3">WS4759</strain>
    </source>
</reference>
<evidence type="ECO:0000313" key="2">
    <source>
        <dbReference type="EMBL" id="MRI86252.1"/>
    </source>
</evidence>